<name>A0A2V4UE57_9BURK</name>
<dbReference type="EMBL" id="QJSQ01000003">
    <property type="protein sequence ID" value="PYE26360.1"/>
    <property type="molecule type" value="Genomic_DNA"/>
</dbReference>
<dbReference type="RefSeq" id="WP_110854527.1">
    <property type="nucleotide sequence ID" value="NZ_QJSQ01000003.1"/>
</dbReference>
<proteinExistence type="predicted"/>
<dbReference type="SUPFAM" id="SSF110849">
    <property type="entry name" value="ParB/Sulfiredoxin"/>
    <property type="match status" value="1"/>
</dbReference>
<dbReference type="InterPro" id="IPR036086">
    <property type="entry name" value="ParB/Sulfiredoxin_sf"/>
</dbReference>
<protein>
    <submittedName>
        <fullName evidence="1">Uncharacterized protein</fullName>
    </submittedName>
</protein>
<organism evidence="1 2">
    <name type="scientific">Paraburkholderia silvatlantica</name>
    <dbReference type="NCBI Taxonomy" id="321895"/>
    <lineage>
        <taxon>Bacteria</taxon>
        <taxon>Pseudomonadati</taxon>
        <taxon>Pseudomonadota</taxon>
        <taxon>Betaproteobacteria</taxon>
        <taxon>Burkholderiales</taxon>
        <taxon>Burkholderiaceae</taxon>
        <taxon>Paraburkholderia</taxon>
    </lineage>
</organism>
<dbReference type="Proteomes" id="UP000247772">
    <property type="component" value="Unassembled WGS sequence"/>
</dbReference>
<evidence type="ECO:0000313" key="2">
    <source>
        <dbReference type="Proteomes" id="UP000247772"/>
    </source>
</evidence>
<reference evidence="1 2" key="1">
    <citation type="submission" date="2018-06" db="EMBL/GenBank/DDBJ databases">
        <title>Genomic Encyclopedia of Type Strains, Phase IV (KMG-V): Genome sequencing to study the core and pangenomes of soil and plant-associated prokaryotes.</title>
        <authorList>
            <person name="Whitman W."/>
        </authorList>
    </citation>
    <scope>NUCLEOTIDE SEQUENCE [LARGE SCALE GENOMIC DNA]</scope>
    <source>
        <strain evidence="1 2">SRCL-318</strain>
    </source>
</reference>
<dbReference type="AlphaFoldDB" id="A0A2V4UE57"/>
<dbReference type="OrthoDB" id="8442375at2"/>
<sequence>MAAFRYEMLPTTTLELDTTNPRIRKWIEMYGPNPTPEQIHLALGVGTADTESSSTTFASLRESIKTNRGLINPIIVNRHPDGKSIVVEGNTRVAIYRSFIEDNVPGPWETIPALVHEGLAQIEIDAIRLQAHLVGPRPWDPYSKAKYLHHLRNVDNVPFNQLVDLCGGRRKELQDYIDAYADMERHYRKVIQEDGAFDATRFSAFVELQKPAVKQALMKNDFTLDEFARWVDQRLIDPLNTVRLLPRILAHPEARDVFLEDGAKEAAKLIDLPPSAPAQALSLEDLARTLSQKINQLSWKEVERLKDNPTHSLAEHLFELEETVRDICKKIRDEEV</sequence>
<dbReference type="Gene3D" id="3.90.1530.10">
    <property type="entry name" value="Conserved hypothetical protein from pyrococcus furiosus pfu- 392566-001, ParB domain"/>
    <property type="match status" value="1"/>
</dbReference>
<dbReference type="CDD" id="cd16387">
    <property type="entry name" value="ParB_N_Srx"/>
    <property type="match status" value="1"/>
</dbReference>
<evidence type="ECO:0000313" key="1">
    <source>
        <dbReference type="EMBL" id="PYE26360.1"/>
    </source>
</evidence>
<comment type="caution">
    <text evidence="1">The sequence shown here is derived from an EMBL/GenBank/DDBJ whole genome shotgun (WGS) entry which is preliminary data.</text>
</comment>
<accession>A0A2V4UE57</accession>
<gene>
    <name evidence="1" type="ORF">C7410_103279</name>
</gene>